<dbReference type="InterPro" id="IPR052247">
    <property type="entry name" value="Meiotic_Crossover_Helicase"/>
</dbReference>
<dbReference type="OrthoDB" id="5984492at2759"/>
<keyword evidence="1" id="KW-0067">ATP-binding</keyword>
<protein>
    <submittedName>
        <fullName evidence="1">Probable ATP-dependent DNA helicase HFM1 isoform X1</fullName>
    </submittedName>
</protein>
<dbReference type="PANTHER" id="PTHR47835">
    <property type="entry name" value="HFM1, ATP DEPENDENT DNA HELICASE HOMOLOG"/>
    <property type="match status" value="1"/>
</dbReference>
<comment type="caution">
    <text evidence="1">The sequence shown here is derived from an EMBL/GenBank/DDBJ whole genome shotgun (WGS) entry which is preliminary data.</text>
</comment>
<reference evidence="1" key="1">
    <citation type="submission" date="2020-04" db="EMBL/GenBank/DDBJ databases">
        <authorList>
            <person name="Alioto T."/>
            <person name="Alioto T."/>
            <person name="Gomez Garrido J."/>
        </authorList>
    </citation>
    <scope>NUCLEOTIDE SEQUENCE</scope>
    <source>
        <strain evidence="1">A484AB</strain>
    </source>
</reference>
<organism evidence="1 2">
    <name type="scientific">Paramuricea clavata</name>
    <name type="common">Red gorgonian</name>
    <name type="synonym">Violescent sea-whip</name>
    <dbReference type="NCBI Taxonomy" id="317549"/>
    <lineage>
        <taxon>Eukaryota</taxon>
        <taxon>Metazoa</taxon>
        <taxon>Cnidaria</taxon>
        <taxon>Anthozoa</taxon>
        <taxon>Octocorallia</taxon>
        <taxon>Malacalcyonacea</taxon>
        <taxon>Plexauridae</taxon>
        <taxon>Paramuricea</taxon>
    </lineage>
</organism>
<dbReference type="GO" id="GO:0016787">
    <property type="term" value="F:hydrolase activity"/>
    <property type="evidence" value="ECO:0007669"/>
    <property type="project" value="UniProtKB-KW"/>
</dbReference>
<gene>
    <name evidence="1" type="ORF">PACLA_8A057601</name>
</gene>
<dbReference type="EMBL" id="CACRXK020014574">
    <property type="protein sequence ID" value="CAB4027054.1"/>
    <property type="molecule type" value="Genomic_DNA"/>
</dbReference>
<dbReference type="PANTHER" id="PTHR47835:SF3">
    <property type="entry name" value="HELICASE FOR MEIOSIS 1"/>
    <property type="match status" value="1"/>
</dbReference>
<accession>A0A6S7JAJ7</accession>
<proteinExistence type="predicted"/>
<evidence type="ECO:0000313" key="2">
    <source>
        <dbReference type="Proteomes" id="UP001152795"/>
    </source>
</evidence>
<keyword evidence="1" id="KW-0378">Hydrolase</keyword>
<dbReference type="Proteomes" id="UP001152795">
    <property type="component" value="Unassembled WGS sequence"/>
</dbReference>
<evidence type="ECO:0000313" key="1">
    <source>
        <dbReference type="EMBL" id="CAB4027054.1"/>
    </source>
</evidence>
<dbReference type="GO" id="GO:0043138">
    <property type="term" value="F:3'-5' DNA helicase activity"/>
    <property type="evidence" value="ECO:0007669"/>
    <property type="project" value="UniProtKB-EC"/>
</dbReference>
<keyword evidence="2" id="KW-1185">Reference proteome</keyword>
<feature type="non-terminal residue" evidence="1">
    <location>
        <position position="156"/>
    </location>
</feature>
<sequence length="156" mass="17719">MEILNRHPPFGNQVKEAVASLPKYEVDIEQKSNYGVSKAELVISVTMVNYIKRQDSGKSTGFHYCILLVADADNQIVHKQRLSDAVFFAIGTWSKKIEVKRAYSSSELTINVISQDLVGLDLQKTFTPYYNGPHIDYYKRPTSLRRKNIPVKVAPE</sequence>
<keyword evidence="1" id="KW-0547">Nucleotide-binding</keyword>
<name>A0A6S7JAJ7_PARCT</name>
<dbReference type="AlphaFoldDB" id="A0A6S7JAJ7"/>
<keyword evidence="1" id="KW-0347">Helicase</keyword>